<proteinExistence type="predicted"/>
<reference evidence="2" key="1">
    <citation type="submission" date="2016-10" db="EMBL/GenBank/DDBJ databases">
        <authorList>
            <person name="de Groot N.N."/>
        </authorList>
    </citation>
    <scope>NUCLEOTIDE SEQUENCE [LARGE SCALE GENOMIC DNA]</scope>
    <source>
        <strain evidence="2">ATCC 20501</strain>
    </source>
</reference>
<dbReference type="SUPFAM" id="SSF100950">
    <property type="entry name" value="NagB/RpiA/CoA transferase-like"/>
    <property type="match status" value="1"/>
</dbReference>
<dbReference type="SMR" id="A0A1H5W5H8"/>
<protein>
    <submittedName>
        <fullName evidence="2">L-lactate dehydrogenase complex protein LldG</fullName>
    </submittedName>
</protein>
<evidence type="ECO:0000313" key="4">
    <source>
        <dbReference type="Proteomes" id="UP000199690"/>
    </source>
</evidence>
<dbReference type="AlphaFoldDB" id="A0A1H5W5H8"/>
<gene>
    <name evidence="2" type="ORF">SAMN02982929_01085</name>
    <name evidence="3" type="ORF">SAMN05216506_10657</name>
</gene>
<evidence type="ECO:0000313" key="2">
    <source>
        <dbReference type="EMBL" id="SEF94680.1"/>
    </source>
</evidence>
<dbReference type="RefSeq" id="WP_093353113.1">
    <property type="nucleotide sequence ID" value="NZ_FNVB01000002.1"/>
</dbReference>
<keyword evidence="4" id="KW-1185">Reference proteome</keyword>
<dbReference type="Gene3D" id="3.40.50.10420">
    <property type="entry name" value="NagB/RpiA/CoA transferase-like"/>
    <property type="match status" value="1"/>
</dbReference>
<reference evidence="4 5" key="2">
    <citation type="submission" date="2016-10" db="EMBL/GenBank/DDBJ databases">
        <authorList>
            <person name="Varghese N."/>
            <person name="Submissions S."/>
        </authorList>
    </citation>
    <scope>NUCLEOTIDE SEQUENCE [LARGE SCALE GENOMIC DNA]</scope>
    <source>
        <strain evidence="5">ATCC 20501</strain>
        <strain evidence="3 4">CGMCC 4.3529</strain>
    </source>
</reference>
<feature type="domain" description="LUD" evidence="1">
    <location>
        <begin position="114"/>
        <end position="210"/>
    </location>
</feature>
<evidence type="ECO:0000259" key="1">
    <source>
        <dbReference type="Pfam" id="PF02589"/>
    </source>
</evidence>
<accession>A0A1I1UP03</accession>
<dbReference type="InterPro" id="IPR003741">
    <property type="entry name" value="LUD_dom"/>
</dbReference>
<dbReference type="EMBL" id="FOME01000006">
    <property type="protein sequence ID" value="SFD72526.1"/>
    <property type="molecule type" value="Genomic_DNA"/>
</dbReference>
<evidence type="ECO:0000313" key="3">
    <source>
        <dbReference type="EMBL" id="SFD72526.1"/>
    </source>
</evidence>
<organism evidence="2 5">
    <name type="scientific">Saccharopolyspora kobensis</name>
    <dbReference type="NCBI Taxonomy" id="146035"/>
    <lineage>
        <taxon>Bacteria</taxon>
        <taxon>Bacillati</taxon>
        <taxon>Actinomycetota</taxon>
        <taxon>Actinomycetes</taxon>
        <taxon>Pseudonocardiales</taxon>
        <taxon>Pseudonocardiaceae</taxon>
        <taxon>Saccharopolyspora</taxon>
    </lineage>
</organism>
<dbReference type="Proteomes" id="UP000236729">
    <property type="component" value="Unassembled WGS sequence"/>
</dbReference>
<dbReference type="PANTHER" id="PTHR43682:SF1">
    <property type="entry name" value="LACTATE UTILIZATION PROTEIN C"/>
    <property type="match status" value="1"/>
</dbReference>
<dbReference type="InterPro" id="IPR024185">
    <property type="entry name" value="FTHF_cligase-like_sf"/>
</dbReference>
<accession>A0A1H5W5H8</accession>
<dbReference type="PANTHER" id="PTHR43682">
    <property type="entry name" value="LACTATE UTILIZATION PROTEIN C"/>
    <property type="match status" value="1"/>
</dbReference>
<dbReference type="Proteomes" id="UP000199690">
    <property type="component" value="Unassembled WGS sequence"/>
</dbReference>
<sequence length="215" mass="22762">MSASISAREAILGRVRSAVAGAERTSWEDVARHYRQQRPAEDLVGLFCERVADYRATVERVAPGGLTAAIVAAARAAEARRVLAPAGVPHSWYEALTSEFEHVDDGTGIDTAGLERVDAVITTAVVGIASTGTIVLDHGPGQGHRAVTLVPDVHICVVAESQVADDVPEGLRRLDPARPMTFISGPSATSDIELNRVEGVHGPRTLHVLVTPDEP</sequence>
<dbReference type="InterPro" id="IPR037171">
    <property type="entry name" value="NagB/RpiA_transferase-like"/>
</dbReference>
<name>A0A1H5W5H8_9PSEU</name>
<dbReference type="Pfam" id="PF02589">
    <property type="entry name" value="LUD_dom"/>
    <property type="match status" value="1"/>
</dbReference>
<dbReference type="EMBL" id="FNVB01000002">
    <property type="protein sequence ID" value="SEF94680.1"/>
    <property type="molecule type" value="Genomic_DNA"/>
</dbReference>
<evidence type="ECO:0000313" key="5">
    <source>
        <dbReference type="Proteomes" id="UP000236729"/>
    </source>
</evidence>